<organism evidence="1 2">
    <name type="scientific">Linum trigynum</name>
    <dbReference type="NCBI Taxonomy" id="586398"/>
    <lineage>
        <taxon>Eukaryota</taxon>
        <taxon>Viridiplantae</taxon>
        <taxon>Streptophyta</taxon>
        <taxon>Embryophyta</taxon>
        <taxon>Tracheophyta</taxon>
        <taxon>Spermatophyta</taxon>
        <taxon>Magnoliopsida</taxon>
        <taxon>eudicotyledons</taxon>
        <taxon>Gunneridae</taxon>
        <taxon>Pentapetalae</taxon>
        <taxon>rosids</taxon>
        <taxon>fabids</taxon>
        <taxon>Malpighiales</taxon>
        <taxon>Linaceae</taxon>
        <taxon>Linum</taxon>
    </lineage>
</organism>
<evidence type="ECO:0000313" key="1">
    <source>
        <dbReference type="EMBL" id="CAL1376800.1"/>
    </source>
</evidence>
<dbReference type="Proteomes" id="UP001497516">
    <property type="component" value="Chromosome 3"/>
</dbReference>
<dbReference type="AlphaFoldDB" id="A0AAV2DTA1"/>
<protein>
    <submittedName>
        <fullName evidence="1">Uncharacterized protein</fullName>
    </submittedName>
</protein>
<proteinExistence type="predicted"/>
<keyword evidence="2" id="KW-1185">Reference proteome</keyword>
<sequence>MNTEQTKKQGKLKSTEDNIFFLSLLTHLDLIGPCLDLSTLSTTATSLTSLRLAGLLRDLDRGFVLQVPKSEGNAYHRLCIGLGREPFGSVLRHGAPRSRHSFPSWELGKREVPLI</sequence>
<accession>A0AAV2DTA1</accession>
<name>A0AAV2DTA1_9ROSI</name>
<reference evidence="1 2" key="1">
    <citation type="submission" date="2024-04" db="EMBL/GenBank/DDBJ databases">
        <authorList>
            <person name="Fracassetti M."/>
        </authorList>
    </citation>
    <scope>NUCLEOTIDE SEQUENCE [LARGE SCALE GENOMIC DNA]</scope>
</reference>
<dbReference type="EMBL" id="OZ034816">
    <property type="protein sequence ID" value="CAL1376800.1"/>
    <property type="molecule type" value="Genomic_DNA"/>
</dbReference>
<gene>
    <name evidence="1" type="ORF">LTRI10_LOCUS18505</name>
</gene>
<evidence type="ECO:0000313" key="2">
    <source>
        <dbReference type="Proteomes" id="UP001497516"/>
    </source>
</evidence>